<dbReference type="InParanoid" id="A0A1B7NAX5"/>
<evidence type="ECO:0008006" key="3">
    <source>
        <dbReference type="Google" id="ProtNLM"/>
    </source>
</evidence>
<evidence type="ECO:0000313" key="2">
    <source>
        <dbReference type="Proteomes" id="UP000092154"/>
    </source>
</evidence>
<dbReference type="Proteomes" id="UP000092154">
    <property type="component" value="Unassembled WGS sequence"/>
</dbReference>
<evidence type="ECO:0000313" key="1">
    <source>
        <dbReference type="EMBL" id="OAX41976.1"/>
    </source>
</evidence>
<dbReference type="PANTHER" id="PTHR31051">
    <property type="entry name" value="PROTEASOME ASSEMBLY CHAPERONE 3"/>
    <property type="match status" value="1"/>
</dbReference>
<dbReference type="InterPro" id="IPR018788">
    <property type="entry name" value="Proteasome_assmbl_chp_3"/>
</dbReference>
<dbReference type="PANTHER" id="PTHR31051:SF1">
    <property type="entry name" value="PROTEASOME ASSEMBLY CHAPERONE 3"/>
    <property type="match status" value="1"/>
</dbReference>
<reference evidence="1 2" key="1">
    <citation type="submission" date="2016-06" db="EMBL/GenBank/DDBJ databases">
        <title>Comparative genomics of the ectomycorrhizal sister species Rhizopogon vinicolor and Rhizopogon vesiculosus (Basidiomycota: Boletales) reveals a divergence of the mating type B locus.</title>
        <authorList>
            <consortium name="DOE Joint Genome Institute"/>
            <person name="Mujic A.B."/>
            <person name="Kuo A."/>
            <person name="Tritt A."/>
            <person name="Lipzen A."/>
            <person name="Chen C."/>
            <person name="Johnson J."/>
            <person name="Sharma A."/>
            <person name="Barry K."/>
            <person name="Grigoriev I.V."/>
            <person name="Spatafora J.W."/>
        </authorList>
    </citation>
    <scope>NUCLEOTIDE SEQUENCE [LARGE SCALE GENOMIC DNA]</scope>
    <source>
        <strain evidence="1 2">AM-OR11-026</strain>
    </source>
</reference>
<dbReference type="Gene3D" id="3.30.230.90">
    <property type="match status" value="1"/>
</dbReference>
<keyword evidence="2" id="KW-1185">Reference proteome</keyword>
<dbReference type="STRING" id="1314800.A0A1B7NAX5"/>
<protein>
    <recommendedName>
        <fullName evidence="3">Proteasome assembly chaperone 3</fullName>
    </recommendedName>
</protein>
<dbReference type="InterPro" id="IPR053720">
    <property type="entry name" value="Psm_Assembly_Chaperone"/>
</dbReference>
<name>A0A1B7NAX5_9AGAM</name>
<gene>
    <name evidence="1" type="ORF">K503DRAFT_734628</name>
</gene>
<dbReference type="GO" id="GO:0043248">
    <property type="term" value="P:proteasome assembly"/>
    <property type="evidence" value="ECO:0007669"/>
    <property type="project" value="InterPro"/>
</dbReference>
<sequence length="155" mass="17047">MLSIHSRCVDIERVPTEIMVQAFADRVLVLVTQMGKVGNLIQASIPSTHDLDGLIENSDSLTSTLPAPPAGIQLTPLLGGAPSEHLQTLHSLYAAQIATIIWVEEAKRSLGIERRSVVVGIALRKGRDELDADERNTFHGVMHHLYRMLDEVPRP</sequence>
<accession>A0A1B7NAX5</accession>
<proteinExistence type="predicted"/>
<organism evidence="1 2">
    <name type="scientific">Rhizopogon vinicolor AM-OR11-026</name>
    <dbReference type="NCBI Taxonomy" id="1314800"/>
    <lineage>
        <taxon>Eukaryota</taxon>
        <taxon>Fungi</taxon>
        <taxon>Dikarya</taxon>
        <taxon>Basidiomycota</taxon>
        <taxon>Agaricomycotina</taxon>
        <taxon>Agaricomycetes</taxon>
        <taxon>Agaricomycetidae</taxon>
        <taxon>Boletales</taxon>
        <taxon>Suillineae</taxon>
        <taxon>Rhizopogonaceae</taxon>
        <taxon>Rhizopogon</taxon>
    </lineage>
</organism>
<dbReference type="OrthoDB" id="5593278at2759"/>
<dbReference type="EMBL" id="KV448167">
    <property type="protein sequence ID" value="OAX41976.1"/>
    <property type="molecule type" value="Genomic_DNA"/>
</dbReference>
<dbReference type="AlphaFoldDB" id="A0A1B7NAX5"/>